<evidence type="ECO:0000313" key="13">
    <source>
        <dbReference type="EMBL" id="KAJ3056901.1"/>
    </source>
</evidence>
<evidence type="ECO:0000256" key="8">
    <source>
        <dbReference type="ARBA" id="ARBA00023242"/>
    </source>
</evidence>
<evidence type="ECO:0000256" key="9">
    <source>
        <dbReference type="ARBA" id="ARBA00047783"/>
    </source>
</evidence>
<comment type="subcellular location">
    <subcellularLocation>
        <location evidence="10">Mitochondrion matrix</location>
    </subcellularLocation>
    <subcellularLocation>
        <location evidence="10">Nucleus</location>
    </subcellularLocation>
    <subcellularLocation>
        <location evidence="10">Cytoplasm</location>
    </subcellularLocation>
    <text evidence="10">Predominantly in the mitochondria and in the nucleus.</text>
</comment>
<keyword evidence="3 10" id="KW-0489">Methyltransferase</keyword>
<feature type="region of interest" description="Disordered" evidence="11">
    <location>
        <begin position="320"/>
        <end position="359"/>
    </location>
</feature>
<dbReference type="GO" id="GO:0005634">
    <property type="term" value="C:nucleus"/>
    <property type="evidence" value="ECO:0007669"/>
    <property type="project" value="UniProtKB-SubCell"/>
</dbReference>
<dbReference type="Proteomes" id="UP001212841">
    <property type="component" value="Unassembled WGS sequence"/>
</dbReference>
<reference evidence="13" key="1">
    <citation type="submission" date="2020-05" db="EMBL/GenBank/DDBJ databases">
        <title>Phylogenomic resolution of chytrid fungi.</title>
        <authorList>
            <person name="Stajich J.E."/>
            <person name="Amses K."/>
            <person name="Simmons R."/>
            <person name="Seto K."/>
            <person name="Myers J."/>
            <person name="Bonds A."/>
            <person name="Quandt C.A."/>
            <person name="Barry K."/>
            <person name="Liu P."/>
            <person name="Grigoriev I."/>
            <person name="Longcore J.E."/>
            <person name="James T.Y."/>
        </authorList>
    </citation>
    <scope>NUCLEOTIDE SEQUENCE</scope>
    <source>
        <strain evidence="13">JEL0318</strain>
    </source>
</reference>
<dbReference type="HAMAP" id="MF_03152">
    <property type="entry name" value="TRM5"/>
    <property type="match status" value="1"/>
</dbReference>
<gene>
    <name evidence="10 13" type="primary">TRM5</name>
    <name evidence="13" type="ORF">HK097_003061</name>
</gene>
<feature type="binding site" evidence="10">
    <location>
        <begin position="272"/>
        <end position="273"/>
    </location>
    <ligand>
        <name>S-adenosyl-L-methionine</name>
        <dbReference type="ChEBI" id="CHEBI:59789"/>
    </ligand>
</feature>
<dbReference type="PANTHER" id="PTHR23245:SF43">
    <property type="entry name" value="TRNA (GUANINE(37)-N1)-METHYLTRANSFERASE 2"/>
    <property type="match status" value="1"/>
</dbReference>
<dbReference type="AlphaFoldDB" id="A0AAD5SMP9"/>
<evidence type="ECO:0000256" key="6">
    <source>
        <dbReference type="ARBA" id="ARBA00022694"/>
    </source>
</evidence>
<evidence type="ECO:0000256" key="4">
    <source>
        <dbReference type="ARBA" id="ARBA00022679"/>
    </source>
</evidence>
<evidence type="ECO:0000256" key="3">
    <source>
        <dbReference type="ARBA" id="ARBA00022603"/>
    </source>
</evidence>
<evidence type="ECO:0000256" key="7">
    <source>
        <dbReference type="ARBA" id="ARBA00023128"/>
    </source>
</evidence>
<dbReference type="InterPro" id="IPR029063">
    <property type="entry name" value="SAM-dependent_MTases_sf"/>
</dbReference>
<comment type="similarity">
    <text evidence="1">Belongs to the class I-like SAM-binding methyltransferase superfamily. TRM5/TYW2 family.</text>
</comment>
<dbReference type="PANTHER" id="PTHR23245">
    <property type="entry name" value="TRNA METHYLTRANSFERASE"/>
    <property type="match status" value="1"/>
</dbReference>
<dbReference type="InterPro" id="IPR056744">
    <property type="entry name" value="TRM5/TYW2-like_N"/>
</dbReference>
<evidence type="ECO:0000256" key="2">
    <source>
        <dbReference type="ARBA" id="ARBA00022490"/>
    </source>
</evidence>
<evidence type="ECO:0000256" key="1">
    <source>
        <dbReference type="ARBA" id="ARBA00009775"/>
    </source>
</evidence>
<dbReference type="EMBL" id="JADGJD010000017">
    <property type="protein sequence ID" value="KAJ3056901.1"/>
    <property type="molecule type" value="Genomic_DNA"/>
</dbReference>
<keyword evidence="4 10" id="KW-0808">Transferase</keyword>
<protein>
    <recommendedName>
        <fullName evidence="10">tRNA (guanine(37)-N1)-methyltransferase</fullName>
        <ecNumber evidence="10">2.1.1.228</ecNumber>
    </recommendedName>
    <alternativeName>
        <fullName evidence="10">M1G-methyltransferase</fullName>
    </alternativeName>
    <alternativeName>
        <fullName evidence="10">tRNA [GM37] methyltransferase</fullName>
    </alternativeName>
    <alternativeName>
        <fullName evidence="10">tRNA methyltransferase 5</fullName>
    </alternativeName>
</protein>
<dbReference type="GO" id="GO:0070901">
    <property type="term" value="P:mitochondrial tRNA methylation"/>
    <property type="evidence" value="ECO:0007669"/>
    <property type="project" value="UniProtKB-ARBA"/>
</dbReference>
<proteinExistence type="inferred from homology"/>
<dbReference type="Pfam" id="PF02475">
    <property type="entry name" value="TRM5-TYW2_MTfase"/>
    <property type="match status" value="1"/>
</dbReference>
<keyword evidence="14" id="KW-1185">Reference proteome</keyword>
<dbReference type="Gene3D" id="3.30.300.110">
    <property type="entry name" value="Met-10+ protein-like domains"/>
    <property type="match status" value="1"/>
</dbReference>
<comment type="subunit">
    <text evidence="10">Monomer.</text>
</comment>
<dbReference type="Gene3D" id="3.40.50.150">
    <property type="entry name" value="Vaccinia Virus protein VP39"/>
    <property type="match status" value="1"/>
</dbReference>
<evidence type="ECO:0000256" key="10">
    <source>
        <dbReference type="HAMAP-Rule" id="MF_03152"/>
    </source>
</evidence>
<keyword evidence="7 10" id="KW-0496">Mitochondrion</keyword>
<comment type="function">
    <text evidence="10">Specifically methylates the N1 position of guanosine-37 in various cytoplasmic and mitochondrial tRNAs. Methylation is not dependent on the nature of the nucleoside 5' of the target nucleoside. This is the first step in the biosynthesis of wybutosine (yW), a modified base adjacent to the anticodon of tRNAs and required for accurate decoding.</text>
</comment>
<comment type="catalytic activity">
    <reaction evidence="9 10">
        <text>guanosine(37) in tRNA + S-adenosyl-L-methionine = N(1)-methylguanosine(37) in tRNA + S-adenosyl-L-homocysteine + H(+)</text>
        <dbReference type="Rhea" id="RHEA:36899"/>
        <dbReference type="Rhea" id="RHEA-COMP:10145"/>
        <dbReference type="Rhea" id="RHEA-COMP:10147"/>
        <dbReference type="ChEBI" id="CHEBI:15378"/>
        <dbReference type="ChEBI" id="CHEBI:57856"/>
        <dbReference type="ChEBI" id="CHEBI:59789"/>
        <dbReference type="ChEBI" id="CHEBI:73542"/>
        <dbReference type="ChEBI" id="CHEBI:74269"/>
        <dbReference type="EC" id="2.1.1.228"/>
    </reaction>
</comment>
<sequence length="467" mass="52250">MTGSTQMEVILPPVHKGLTTLNKDLFKTTLHLVAFRLPPHKCGPAMKALKGGTILELPRLRSIVEDPKDLAAGIDKGAANRLLLLNPSIQEPSIDSLTPAAQEFATKENVELTTYDVDLDYDYWGADQILRSILPDELDVPSSFETAGHIAHLNLRDQYNPYKKIIGEVLLDKCRNLRTVVNKTDSIDHTFRTFRMELLAGDDDMVAELKESNCLLRFDFSKVYWNSRLQGEHDRLVRSFKPGQLICDVMAGVGPFALPAAKNLSCTVFANDLNPESHKWLVENIASNKVGHRVRPYNMDGREFIRQSIIDLNNPDVWRDIDAKAPPKKKQRTSKEQKSQTKLDPPVDPATSSTTADDPSPAKTYKVFNHYVMNLPATAIEFLDAYRGLLHGKEDQVSVADLPIIHCHCFSRAADTRTDVIQRVEAIIKAPLGDNVLDVYDVRNVAPNKEMMCISFRLPAEVAFAAP</sequence>
<name>A0AAD5SMP9_9FUNG</name>
<dbReference type="Pfam" id="PF25133">
    <property type="entry name" value="TYW2_N_2"/>
    <property type="match status" value="1"/>
</dbReference>
<evidence type="ECO:0000259" key="12">
    <source>
        <dbReference type="PROSITE" id="PS51684"/>
    </source>
</evidence>
<keyword evidence="8 10" id="KW-0539">Nucleus</keyword>
<evidence type="ECO:0000256" key="5">
    <source>
        <dbReference type="ARBA" id="ARBA00022691"/>
    </source>
</evidence>
<comment type="caution">
    <text evidence="13">The sequence shown here is derived from an EMBL/GenBank/DDBJ whole genome shotgun (WGS) entry which is preliminary data.</text>
</comment>
<dbReference type="GO" id="GO:0002939">
    <property type="term" value="P:tRNA N1-guanine methylation"/>
    <property type="evidence" value="ECO:0007669"/>
    <property type="project" value="TreeGrafter"/>
</dbReference>
<organism evidence="13 14">
    <name type="scientific">Rhizophlyctis rosea</name>
    <dbReference type="NCBI Taxonomy" id="64517"/>
    <lineage>
        <taxon>Eukaryota</taxon>
        <taxon>Fungi</taxon>
        <taxon>Fungi incertae sedis</taxon>
        <taxon>Chytridiomycota</taxon>
        <taxon>Chytridiomycota incertae sedis</taxon>
        <taxon>Chytridiomycetes</taxon>
        <taxon>Rhizophlyctidales</taxon>
        <taxon>Rhizophlyctidaceae</taxon>
        <taxon>Rhizophlyctis</taxon>
    </lineage>
</organism>
<dbReference type="EC" id="2.1.1.228" evidence="10"/>
<feature type="binding site" evidence="10">
    <location>
        <begin position="300"/>
        <end position="301"/>
    </location>
    <ligand>
        <name>S-adenosyl-L-methionine</name>
        <dbReference type="ChEBI" id="CHEBI:59789"/>
    </ligand>
</feature>
<keyword evidence="5 10" id="KW-0949">S-adenosyl-L-methionine</keyword>
<evidence type="ECO:0000313" key="14">
    <source>
        <dbReference type="Proteomes" id="UP001212841"/>
    </source>
</evidence>
<dbReference type="InterPro" id="IPR025792">
    <property type="entry name" value="tRNA_Gua_MeTrfase_euk"/>
</dbReference>
<dbReference type="PROSITE" id="PS51684">
    <property type="entry name" value="SAM_MT_TRM5_TYW2"/>
    <property type="match status" value="1"/>
</dbReference>
<dbReference type="InterPro" id="IPR056743">
    <property type="entry name" value="TRM5-TYW2-like_MTfase"/>
</dbReference>
<feature type="binding site" evidence="10">
    <location>
        <position position="233"/>
    </location>
    <ligand>
        <name>S-adenosyl-L-methionine</name>
        <dbReference type="ChEBI" id="CHEBI:59789"/>
    </ligand>
</feature>
<evidence type="ECO:0000256" key="11">
    <source>
        <dbReference type="SAM" id="MobiDB-lite"/>
    </source>
</evidence>
<accession>A0AAD5SMP9</accession>
<dbReference type="GO" id="GO:0052906">
    <property type="term" value="F:tRNA (guanine(37)-N1)-methyltransferase activity"/>
    <property type="evidence" value="ECO:0007669"/>
    <property type="project" value="UniProtKB-UniRule"/>
</dbReference>
<keyword evidence="2 10" id="KW-0963">Cytoplasm</keyword>
<dbReference type="GO" id="GO:0005759">
    <property type="term" value="C:mitochondrial matrix"/>
    <property type="evidence" value="ECO:0007669"/>
    <property type="project" value="UniProtKB-SubCell"/>
</dbReference>
<feature type="domain" description="SAM-dependent methyltransferase TRM5/TYW2-type" evidence="12">
    <location>
        <begin position="144"/>
        <end position="460"/>
    </location>
</feature>
<feature type="binding site" evidence="10">
    <location>
        <position position="374"/>
    </location>
    <ligand>
        <name>S-adenosyl-L-methionine</name>
        <dbReference type="ChEBI" id="CHEBI:59789"/>
    </ligand>
</feature>
<comment type="similarity">
    <text evidence="10">Belongs to the TRM5 / TYW2 family.</text>
</comment>
<dbReference type="FunFam" id="3.30.300.110:FF:000001">
    <property type="entry name" value="tRNA (guanine(37)-N1)-methyltransferase"/>
    <property type="match status" value="1"/>
</dbReference>
<dbReference type="InterPro" id="IPR030382">
    <property type="entry name" value="MeTrfase_TRM5/TYW2"/>
</dbReference>
<dbReference type="SUPFAM" id="SSF53335">
    <property type="entry name" value="S-adenosyl-L-methionine-dependent methyltransferases"/>
    <property type="match status" value="1"/>
</dbReference>
<keyword evidence="6 10" id="KW-0819">tRNA processing</keyword>